<dbReference type="Pfam" id="PF08811">
    <property type="entry name" value="DUF1800"/>
    <property type="match status" value="1"/>
</dbReference>
<organism evidence="1 2">
    <name type="scientific">Fulvivirga sediminis</name>
    <dbReference type="NCBI Taxonomy" id="2803949"/>
    <lineage>
        <taxon>Bacteria</taxon>
        <taxon>Pseudomonadati</taxon>
        <taxon>Bacteroidota</taxon>
        <taxon>Cytophagia</taxon>
        <taxon>Cytophagales</taxon>
        <taxon>Fulvivirgaceae</taxon>
        <taxon>Fulvivirga</taxon>
    </lineage>
</organism>
<protein>
    <submittedName>
        <fullName evidence="1">DUF1800 family protein</fullName>
    </submittedName>
</protein>
<keyword evidence="2" id="KW-1185">Reference proteome</keyword>
<dbReference type="RefSeq" id="WP_202245121.1">
    <property type="nucleotide sequence ID" value="NZ_JAESIY010000007.1"/>
</dbReference>
<accession>A0A937F9Z6</accession>
<comment type="caution">
    <text evidence="1">The sequence shown here is derived from an EMBL/GenBank/DDBJ whole genome shotgun (WGS) entry which is preliminary data.</text>
</comment>
<dbReference type="EMBL" id="JAESIY010000007">
    <property type="protein sequence ID" value="MBL3657344.1"/>
    <property type="molecule type" value="Genomic_DNA"/>
</dbReference>
<reference evidence="1" key="1">
    <citation type="submission" date="2021-01" db="EMBL/GenBank/DDBJ databases">
        <title>Fulvivirga kasyanovii gen. nov., sp nov., a novel member of the phylum Bacteroidetes isolated from seawater in a mussel farm.</title>
        <authorList>
            <person name="Zhao L.-H."/>
            <person name="Wang Z.-J."/>
        </authorList>
    </citation>
    <scope>NUCLEOTIDE SEQUENCE</scope>
    <source>
        <strain evidence="1">2943</strain>
    </source>
</reference>
<evidence type="ECO:0000313" key="1">
    <source>
        <dbReference type="EMBL" id="MBL3657344.1"/>
    </source>
</evidence>
<name>A0A937F9Z6_9BACT</name>
<dbReference type="Proteomes" id="UP000659388">
    <property type="component" value="Unassembled WGS sequence"/>
</dbReference>
<gene>
    <name evidence="1" type="ORF">JL102_14450</name>
</gene>
<dbReference type="AlphaFoldDB" id="A0A937F9Z6"/>
<dbReference type="InterPro" id="IPR014917">
    <property type="entry name" value="DUF1800"/>
</dbReference>
<sequence length="600" mass="69183">MPLNELTSPLGKHRAAHLLRRVTFGATKKQVDFFATLTPQQAVNILFNSDLPDPELPLDLKTNAEWVISGNTDANSSDKTLRDYFKAWYIGQMLSTGITDDNLKMAYAARERITFFLHTHFTTMEEKVNSSRALYFQNTLFRMFALDKEDVLVEIIDEDTGISQPETAPRNFKELTKKFCLDNATLRFLDGNLNVKGAPNENYAREMFELYTVGRGLEVIANEQTSDEVGDYFTFKEKDVQAAARVLTGFKFDNEFSTIDQYTGLPQGKANPGSHSTRSSEKEFSEYYNGQIIDQDTSLLENGQPSPKSMIDEVGRMIDMIYENEETAKHICRKIYRFFVYYDITEDINNTIIQDMAQVFVSNNYKLQPVLEALFKSEYFYEASTDVTDDKFGGIIKSPLDLVLGAHLFFETPIPDYTTELELFYEFINSQIIAKLSNQGMNFYEPYEVAGYGAYHQYPVFNRNWISTNYLAYRYQFISKFFTSNNGESPLINLLDYVQNNFSTEGEDAKQLILSLAPYLLPVAQELDFDNDLPGRGMTKERLRFFLQTFIQYSDYNTDADTQNLVWKDLYSNPNNYDTAAIYLNRLFNSMLQSPEYQLF</sequence>
<evidence type="ECO:0000313" key="2">
    <source>
        <dbReference type="Proteomes" id="UP000659388"/>
    </source>
</evidence>
<proteinExistence type="predicted"/>